<dbReference type="EMBL" id="SRYB01000001">
    <property type="protein sequence ID" value="TGY80821.1"/>
    <property type="molecule type" value="Genomic_DNA"/>
</dbReference>
<proteinExistence type="predicted"/>
<protein>
    <submittedName>
        <fullName evidence="1">4'-phosphopantetheinyl transferase superfamily protein</fullName>
    </submittedName>
</protein>
<gene>
    <name evidence="1" type="ORF">E5331_00130</name>
</gene>
<evidence type="ECO:0000313" key="2">
    <source>
        <dbReference type="Proteomes" id="UP000306319"/>
    </source>
</evidence>
<organism evidence="1 2">
    <name type="scientific">Lepagella muris</name>
    <dbReference type="NCBI Taxonomy" id="3032870"/>
    <lineage>
        <taxon>Bacteria</taxon>
        <taxon>Pseudomonadati</taxon>
        <taxon>Bacteroidota</taxon>
        <taxon>Bacteroidia</taxon>
        <taxon>Bacteroidales</taxon>
        <taxon>Muribaculaceae</taxon>
        <taxon>Lepagella</taxon>
    </lineage>
</organism>
<keyword evidence="2" id="KW-1185">Reference proteome</keyword>
<name>A0AC61RMB3_9BACT</name>
<evidence type="ECO:0000313" key="1">
    <source>
        <dbReference type="EMBL" id="TGY80821.1"/>
    </source>
</evidence>
<keyword evidence="1" id="KW-0808">Transferase</keyword>
<reference evidence="1" key="1">
    <citation type="submission" date="2019-04" db="EMBL/GenBank/DDBJ databases">
        <title>Microbes associate with the intestines of laboratory mice.</title>
        <authorList>
            <person name="Navarre W."/>
            <person name="Wong E."/>
            <person name="Huang K."/>
            <person name="Tropini C."/>
            <person name="Ng K."/>
            <person name="Yu B."/>
        </authorList>
    </citation>
    <scope>NUCLEOTIDE SEQUENCE</scope>
    <source>
        <strain evidence="1">NM04_E33</strain>
    </source>
</reference>
<comment type="caution">
    <text evidence="1">The sequence shown here is derived from an EMBL/GenBank/DDBJ whole genome shotgun (WGS) entry which is preliminary data.</text>
</comment>
<accession>A0AC61RMB3</accession>
<dbReference type="Proteomes" id="UP000306319">
    <property type="component" value="Unassembled WGS sequence"/>
</dbReference>
<sequence>METALIVEVPAGLTPQQLSVEAYRALARLLREECCLEVMPEIVKDSNGKPWFPSRPDIHFSVSHCRSAVMGAISSHPVGCDIEDIVTDDDVGMLLEVAFSDEDRERILAASDPRKELTRLWTIKESNVKRHGVIPDDPRLWPSMTIPSELSANTHTPSANPCKPIYTKTGITKTYAWSVSGNYPVPRLKNIIL</sequence>